<protein>
    <recommendedName>
        <fullName evidence="9">Orotidine 5'-phosphate decarboxylase</fullName>
        <ecNumber evidence="9">4.1.1.23</ecNumber>
    </recommendedName>
    <alternativeName>
        <fullName evidence="9">OMP decarboxylase</fullName>
        <shortName evidence="9">OMPDCase</shortName>
        <shortName evidence="9">OMPdecase</shortName>
    </alternativeName>
</protein>
<evidence type="ECO:0000256" key="10">
    <source>
        <dbReference type="PIRSR" id="PIRSR614732-1"/>
    </source>
</evidence>
<dbReference type="EMBL" id="UGPG01000001">
    <property type="protein sequence ID" value="STY42849.1"/>
    <property type="molecule type" value="Genomic_DNA"/>
</dbReference>
<comment type="function">
    <text evidence="1 9">Catalyzes the decarboxylation of orotidine 5'-monophosphate (OMP) to uridine 5'-monophosphate (UMP).</text>
</comment>
<dbReference type="Pfam" id="PF00215">
    <property type="entry name" value="OMPdecase"/>
    <property type="match status" value="1"/>
</dbReference>
<dbReference type="PANTHER" id="PTHR32119">
    <property type="entry name" value="OROTIDINE 5'-PHOSPHATE DECARBOXYLASE"/>
    <property type="match status" value="1"/>
</dbReference>
<dbReference type="InterPro" id="IPR013785">
    <property type="entry name" value="Aldolase_TIM"/>
</dbReference>
<dbReference type="GO" id="GO:0004590">
    <property type="term" value="F:orotidine-5'-phosphate decarboxylase activity"/>
    <property type="evidence" value="ECO:0007669"/>
    <property type="project" value="UniProtKB-UniRule"/>
</dbReference>
<accession>A0A378M900</accession>
<evidence type="ECO:0000256" key="2">
    <source>
        <dbReference type="ARBA" id="ARBA00004861"/>
    </source>
</evidence>
<organism evidence="14 15">
    <name type="scientific">Listeria grayi</name>
    <name type="common">Listeria murrayi</name>
    <dbReference type="NCBI Taxonomy" id="1641"/>
    <lineage>
        <taxon>Bacteria</taxon>
        <taxon>Bacillati</taxon>
        <taxon>Bacillota</taxon>
        <taxon>Bacilli</taxon>
        <taxon>Bacillales</taxon>
        <taxon>Listeriaceae</taxon>
        <taxon>Listeria</taxon>
    </lineage>
</organism>
<keyword evidence="6 9" id="KW-0456">Lyase</keyword>
<dbReference type="UniPathway" id="UPA00070">
    <property type="reaction ID" value="UER00120"/>
</dbReference>
<dbReference type="InterPro" id="IPR047596">
    <property type="entry name" value="OMPdecase_bac"/>
</dbReference>
<dbReference type="HAMAP" id="MF_01200_B">
    <property type="entry name" value="OMPdecase_type1_B"/>
    <property type="match status" value="1"/>
</dbReference>
<dbReference type="EC" id="4.1.1.23" evidence="9"/>
<dbReference type="GO" id="GO:0005829">
    <property type="term" value="C:cytosol"/>
    <property type="evidence" value="ECO:0007669"/>
    <property type="project" value="TreeGrafter"/>
</dbReference>
<dbReference type="RefSeq" id="WP_115345479.1">
    <property type="nucleotide sequence ID" value="NZ_UGPG01000001.1"/>
</dbReference>
<feature type="binding site" evidence="9 11">
    <location>
        <position position="213"/>
    </location>
    <ligand>
        <name>substrate</name>
    </ligand>
</feature>
<dbReference type="NCBIfam" id="TIGR01740">
    <property type="entry name" value="pyrF"/>
    <property type="match status" value="1"/>
</dbReference>
<evidence type="ECO:0000256" key="1">
    <source>
        <dbReference type="ARBA" id="ARBA00002356"/>
    </source>
</evidence>
<dbReference type="InterPro" id="IPR014732">
    <property type="entry name" value="OMPdecase"/>
</dbReference>
<feature type="active site" description="For OMPdecase activity" evidence="10">
    <location>
        <position position="65"/>
    </location>
</feature>
<dbReference type="AlphaFoldDB" id="A0A378M900"/>
<dbReference type="NCBIfam" id="NF001273">
    <property type="entry name" value="PRK00230.1"/>
    <property type="match status" value="1"/>
</dbReference>
<feature type="binding site" evidence="9 11">
    <location>
        <position position="212"/>
    </location>
    <ligand>
        <name>substrate</name>
    </ligand>
</feature>
<evidence type="ECO:0000256" key="8">
    <source>
        <dbReference type="ARBA" id="ARBA00061012"/>
    </source>
</evidence>
<feature type="binding site" evidence="9 11">
    <location>
        <position position="192"/>
    </location>
    <ligand>
        <name>substrate</name>
    </ligand>
</feature>
<feature type="active site" description="Proton donor" evidence="9">
    <location>
        <position position="62"/>
    </location>
</feature>
<feature type="binding site" evidence="9">
    <location>
        <begin position="60"/>
        <end position="69"/>
    </location>
    <ligand>
        <name>substrate</name>
    </ligand>
</feature>
<feature type="active site" description="For OMPdecase activity" evidence="10">
    <location>
        <position position="62"/>
    </location>
</feature>
<proteinExistence type="inferred from homology"/>
<dbReference type="CDD" id="cd04725">
    <property type="entry name" value="OMP_decarboxylase_like"/>
    <property type="match status" value="1"/>
</dbReference>
<feature type="binding site" evidence="9 11">
    <location>
        <position position="183"/>
    </location>
    <ligand>
        <name>substrate</name>
    </ligand>
</feature>
<evidence type="ECO:0000256" key="6">
    <source>
        <dbReference type="ARBA" id="ARBA00023239"/>
    </source>
</evidence>
<feature type="binding site" evidence="9 11">
    <location>
        <position position="33"/>
    </location>
    <ligand>
        <name>substrate</name>
    </ligand>
</feature>
<evidence type="ECO:0000256" key="7">
    <source>
        <dbReference type="ARBA" id="ARBA00049157"/>
    </source>
</evidence>
<dbReference type="SMART" id="SM00934">
    <property type="entry name" value="OMPdecase"/>
    <property type="match status" value="1"/>
</dbReference>
<dbReference type="SUPFAM" id="SSF51366">
    <property type="entry name" value="Ribulose-phoshate binding barrel"/>
    <property type="match status" value="1"/>
</dbReference>
<dbReference type="Gene3D" id="3.20.20.70">
    <property type="entry name" value="Aldolase class I"/>
    <property type="match status" value="1"/>
</dbReference>
<keyword evidence="5 9" id="KW-0665">Pyrimidine biosynthesis</keyword>
<evidence type="ECO:0000259" key="13">
    <source>
        <dbReference type="SMART" id="SM00934"/>
    </source>
</evidence>
<sequence>MTDKPIVALDFATKAEIDHFLTQMQTDDSLYVKIGMELFYAGGQHLLYELKTQGHQIFLDLKLHDIPNTVKSAMKVLAGLEVDMVNVHAAGGRAMMEAAKEGLISGSGTKVPKIIAVTQLTSTSEAAMQEEQLISASLNDSVVHYSRLAQEAGLDGVVCSAKEAGLIKAATDPEFLCVTPGIRLKSDSVDDQKRVVTPKEARELGASSIVVGRSITKAKSPLKAYQQIVEEWGN</sequence>
<evidence type="ECO:0000256" key="11">
    <source>
        <dbReference type="PIRSR" id="PIRSR614732-2"/>
    </source>
</evidence>
<evidence type="ECO:0000313" key="14">
    <source>
        <dbReference type="EMBL" id="STY42849.1"/>
    </source>
</evidence>
<name>A0A378M900_LISGR</name>
<reference evidence="14 15" key="1">
    <citation type="submission" date="2018-06" db="EMBL/GenBank/DDBJ databases">
        <authorList>
            <consortium name="Pathogen Informatics"/>
            <person name="Doyle S."/>
        </authorList>
    </citation>
    <scope>NUCLEOTIDE SEQUENCE [LARGE SCALE GENOMIC DNA]</scope>
    <source>
        <strain evidence="15">NCTC 10815</strain>
    </source>
</reference>
<comment type="pathway">
    <text evidence="2 9 12">Pyrimidine metabolism; UMP biosynthesis via de novo pathway; UMP from orotate: step 2/2.</text>
</comment>
<evidence type="ECO:0000256" key="12">
    <source>
        <dbReference type="RuleBase" id="RU000512"/>
    </source>
</evidence>
<dbReference type="GO" id="GO:0044205">
    <property type="term" value="P:'de novo' UMP biosynthetic process"/>
    <property type="evidence" value="ECO:0007669"/>
    <property type="project" value="UniProtKB-UniRule"/>
</dbReference>
<dbReference type="InterPro" id="IPR018089">
    <property type="entry name" value="OMPdecase_AS"/>
</dbReference>
<gene>
    <name evidence="9 14" type="primary">pyrF</name>
    <name evidence="14" type="ORF">NCTC10815_00097</name>
</gene>
<feature type="binding site" evidence="9 11">
    <location>
        <position position="10"/>
    </location>
    <ligand>
        <name>substrate</name>
    </ligand>
</feature>
<evidence type="ECO:0000256" key="3">
    <source>
        <dbReference type="ARBA" id="ARBA00011738"/>
    </source>
</evidence>
<evidence type="ECO:0000313" key="15">
    <source>
        <dbReference type="Proteomes" id="UP000254879"/>
    </source>
</evidence>
<dbReference type="InterPro" id="IPR001754">
    <property type="entry name" value="OMPdeCOase_dom"/>
</dbReference>
<dbReference type="PROSITE" id="PS00156">
    <property type="entry name" value="OMPDECASE"/>
    <property type="match status" value="1"/>
</dbReference>
<dbReference type="InterPro" id="IPR011060">
    <property type="entry name" value="RibuloseP-bd_barrel"/>
</dbReference>
<comment type="similarity">
    <text evidence="8 9">Belongs to the OMP decarboxylase family. Type 1 subfamily.</text>
</comment>
<evidence type="ECO:0000256" key="5">
    <source>
        <dbReference type="ARBA" id="ARBA00022975"/>
    </source>
</evidence>
<feature type="domain" description="Orotidine 5'-phosphate decarboxylase" evidence="13">
    <location>
        <begin position="4"/>
        <end position="228"/>
    </location>
</feature>
<evidence type="ECO:0000256" key="9">
    <source>
        <dbReference type="HAMAP-Rule" id="MF_01200"/>
    </source>
</evidence>
<feature type="binding site" evidence="9 11">
    <location>
        <position position="121"/>
    </location>
    <ligand>
        <name>substrate</name>
    </ligand>
</feature>
<dbReference type="GO" id="GO:0006207">
    <property type="term" value="P:'de novo' pyrimidine nucleobase biosynthetic process"/>
    <property type="evidence" value="ECO:0007669"/>
    <property type="project" value="InterPro"/>
</dbReference>
<feature type="active site" description="For OMPdecase activity" evidence="10">
    <location>
        <position position="60"/>
    </location>
</feature>
<evidence type="ECO:0000256" key="4">
    <source>
        <dbReference type="ARBA" id="ARBA00022793"/>
    </source>
</evidence>
<comment type="subunit">
    <text evidence="3 9">Homodimer.</text>
</comment>
<keyword evidence="4 9" id="KW-0210">Decarboxylase</keyword>
<dbReference type="Proteomes" id="UP000254879">
    <property type="component" value="Unassembled WGS sequence"/>
</dbReference>
<dbReference type="FunFam" id="3.20.20.70:FF:000015">
    <property type="entry name" value="Orotidine 5'-phosphate decarboxylase"/>
    <property type="match status" value="1"/>
</dbReference>
<comment type="catalytic activity">
    <reaction evidence="7 9 12">
        <text>orotidine 5'-phosphate + H(+) = UMP + CO2</text>
        <dbReference type="Rhea" id="RHEA:11596"/>
        <dbReference type="ChEBI" id="CHEBI:15378"/>
        <dbReference type="ChEBI" id="CHEBI:16526"/>
        <dbReference type="ChEBI" id="CHEBI:57538"/>
        <dbReference type="ChEBI" id="CHEBI:57865"/>
        <dbReference type="EC" id="4.1.1.23"/>
    </reaction>
</comment>
<dbReference type="PANTHER" id="PTHR32119:SF2">
    <property type="entry name" value="OROTIDINE 5'-PHOSPHATE DECARBOXYLASE"/>
    <property type="match status" value="1"/>
</dbReference>